<dbReference type="InterPro" id="IPR045133">
    <property type="entry name" value="IRE1/2-like"/>
</dbReference>
<feature type="compositionally biased region" description="Low complexity" evidence="21">
    <location>
        <begin position="31"/>
        <end position="48"/>
    </location>
</feature>
<evidence type="ECO:0000256" key="2">
    <source>
        <dbReference type="ARBA" id="ARBA00004479"/>
    </source>
</evidence>
<dbReference type="Gene3D" id="1.20.1440.180">
    <property type="entry name" value="KEN domain"/>
    <property type="match status" value="1"/>
</dbReference>
<dbReference type="CDD" id="cd10422">
    <property type="entry name" value="RNase_Ire1"/>
    <property type="match status" value="1"/>
</dbReference>
<evidence type="ECO:0000256" key="19">
    <source>
        <dbReference type="ARBA" id="ARBA00048659"/>
    </source>
</evidence>
<reference evidence="25" key="1">
    <citation type="journal article" date="2023" name="BMC Genomics">
        <title>Chromosome-level genome assemblies of Cutaneotrichosporon spp. (Trichosporonales, Basidiomycota) reveal imbalanced evolution between nucleotide sequences and chromosome synteny.</title>
        <authorList>
            <person name="Kobayashi Y."/>
            <person name="Kayamori A."/>
            <person name="Aoki K."/>
            <person name="Shiwa Y."/>
            <person name="Matsutani M."/>
            <person name="Fujita N."/>
            <person name="Sugita T."/>
            <person name="Iwasaki W."/>
            <person name="Tanaka N."/>
            <person name="Takashima M."/>
        </authorList>
    </citation>
    <scope>NUCLEOTIDE SEQUENCE</scope>
    <source>
        <strain evidence="25">HIS019</strain>
    </source>
</reference>
<organism evidence="25 26">
    <name type="scientific">Cutaneotrichosporon cavernicola</name>
    <dbReference type="NCBI Taxonomy" id="279322"/>
    <lineage>
        <taxon>Eukaryota</taxon>
        <taxon>Fungi</taxon>
        <taxon>Dikarya</taxon>
        <taxon>Basidiomycota</taxon>
        <taxon>Agaricomycotina</taxon>
        <taxon>Tremellomycetes</taxon>
        <taxon>Trichosporonales</taxon>
        <taxon>Trichosporonaceae</taxon>
        <taxon>Cutaneotrichosporon</taxon>
    </lineage>
</organism>
<keyword evidence="26" id="KW-1185">Reference proteome</keyword>
<evidence type="ECO:0000256" key="5">
    <source>
        <dbReference type="ARBA" id="ARBA00022679"/>
    </source>
</evidence>
<evidence type="ECO:0000256" key="13">
    <source>
        <dbReference type="ARBA" id="ARBA00022842"/>
    </source>
</evidence>
<dbReference type="Pfam" id="PF00069">
    <property type="entry name" value="Pkinase"/>
    <property type="match status" value="1"/>
</dbReference>
<evidence type="ECO:0000259" key="24">
    <source>
        <dbReference type="PROSITE" id="PS51392"/>
    </source>
</evidence>
<evidence type="ECO:0000256" key="1">
    <source>
        <dbReference type="ARBA" id="ARBA00001946"/>
    </source>
</evidence>
<name>A0AA48L798_9TREE</name>
<dbReference type="AlphaFoldDB" id="A0AA48L798"/>
<dbReference type="PANTHER" id="PTHR13954:SF6">
    <property type="entry name" value="NON-SPECIFIC SERINE_THREONINE PROTEIN KINASE"/>
    <property type="match status" value="1"/>
</dbReference>
<dbReference type="InterPro" id="IPR015943">
    <property type="entry name" value="WD40/YVTN_repeat-like_dom_sf"/>
</dbReference>
<evidence type="ECO:0000256" key="11">
    <source>
        <dbReference type="ARBA" id="ARBA00022801"/>
    </source>
</evidence>
<dbReference type="GO" id="GO:0036498">
    <property type="term" value="P:IRE1-mediated unfolded protein response"/>
    <property type="evidence" value="ECO:0007669"/>
    <property type="project" value="TreeGrafter"/>
</dbReference>
<evidence type="ECO:0000256" key="20">
    <source>
        <dbReference type="ARBA" id="ARBA00048977"/>
    </source>
</evidence>
<comment type="cofactor">
    <cofactor evidence="1">
        <name>Mg(2+)</name>
        <dbReference type="ChEBI" id="CHEBI:18420"/>
    </cofactor>
</comment>
<keyword evidence="6" id="KW-0812">Transmembrane</keyword>
<feature type="compositionally biased region" description="Acidic residues" evidence="21">
    <location>
        <begin position="606"/>
        <end position="618"/>
    </location>
</feature>
<dbReference type="InterPro" id="IPR018391">
    <property type="entry name" value="PQQ_b-propeller_rpt"/>
</dbReference>
<dbReference type="InterPro" id="IPR010513">
    <property type="entry name" value="KEN_dom"/>
</dbReference>
<keyword evidence="14" id="KW-1133">Transmembrane helix</keyword>
<feature type="compositionally biased region" description="Basic residues" evidence="21">
    <location>
        <begin position="581"/>
        <end position="598"/>
    </location>
</feature>
<dbReference type="PROSITE" id="PS50011">
    <property type="entry name" value="PROTEIN_KINASE_DOM"/>
    <property type="match status" value="1"/>
</dbReference>
<dbReference type="GO" id="GO:0004521">
    <property type="term" value="F:RNA endonuclease activity"/>
    <property type="evidence" value="ECO:0007669"/>
    <property type="project" value="InterPro"/>
</dbReference>
<dbReference type="GO" id="GO:0006397">
    <property type="term" value="P:mRNA processing"/>
    <property type="evidence" value="ECO:0007669"/>
    <property type="project" value="InterPro"/>
</dbReference>
<dbReference type="KEGG" id="ccac:CcaHIS019_0508490"/>
<proteinExistence type="predicted"/>
<keyword evidence="4" id="KW-0723">Serine/threonine-protein kinase</keyword>
<accession>A0AA48L798</accession>
<evidence type="ECO:0000256" key="9">
    <source>
        <dbReference type="ARBA" id="ARBA00022741"/>
    </source>
</evidence>
<dbReference type="GO" id="GO:1990604">
    <property type="term" value="C:IRE1-TRAF2-ASK1 complex"/>
    <property type="evidence" value="ECO:0007669"/>
    <property type="project" value="TreeGrafter"/>
</dbReference>
<evidence type="ECO:0000256" key="7">
    <source>
        <dbReference type="ARBA" id="ARBA00022723"/>
    </source>
</evidence>
<protein>
    <recommendedName>
        <fullName evidence="3">non-specific serine/threonine protein kinase</fullName>
        <ecNumber evidence="3">2.7.11.1</ecNumber>
    </recommendedName>
</protein>
<evidence type="ECO:0000256" key="8">
    <source>
        <dbReference type="ARBA" id="ARBA00022729"/>
    </source>
</evidence>
<keyword evidence="5" id="KW-0808">Transferase</keyword>
<comment type="catalytic activity">
    <reaction evidence="19">
        <text>L-threonyl-[protein] + ATP = O-phospho-L-threonyl-[protein] + ADP + H(+)</text>
        <dbReference type="Rhea" id="RHEA:46608"/>
        <dbReference type="Rhea" id="RHEA-COMP:11060"/>
        <dbReference type="Rhea" id="RHEA-COMP:11605"/>
        <dbReference type="ChEBI" id="CHEBI:15378"/>
        <dbReference type="ChEBI" id="CHEBI:30013"/>
        <dbReference type="ChEBI" id="CHEBI:30616"/>
        <dbReference type="ChEBI" id="CHEBI:61977"/>
        <dbReference type="ChEBI" id="CHEBI:456216"/>
        <dbReference type="EC" id="2.7.11.1"/>
    </reaction>
    <physiologicalReaction direction="left-to-right" evidence="19">
        <dbReference type="Rhea" id="RHEA:46609"/>
    </physiologicalReaction>
</comment>
<dbReference type="FunFam" id="3.30.200.20:FF:000443">
    <property type="entry name" value="Serine/threonine-protein kinase/endoribonuclease IRE1"/>
    <property type="match status" value="1"/>
</dbReference>
<dbReference type="FunFam" id="1.10.510.10:FF:000572">
    <property type="entry name" value="Serine/threonine-protein kinase/endoribonuclease IRE1"/>
    <property type="match status" value="1"/>
</dbReference>
<dbReference type="PROSITE" id="PS00108">
    <property type="entry name" value="PROTEIN_KINASE_ST"/>
    <property type="match status" value="1"/>
</dbReference>
<dbReference type="RefSeq" id="XP_060458486.1">
    <property type="nucleotide sequence ID" value="XM_060602053.1"/>
</dbReference>
<keyword evidence="18" id="KW-0511">Multifunctional enzyme</keyword>
<evidence type="ECO:0000256" key="14">
    <source>
        <dbReference type="ARBA" id="ARBA00022989"/>
    </source>
</evidence>
<keyword evidence="11" id="KW-0378">Hydrolase</keyword>
<evidence type="ECO:0000256" key="22">
    <source>
        <dbReference type="SAM" id="SignalP"/>
    </source>
</evidence>
<evidence type="ECO:0000313" key="25">
    <source>
        <dbReference type="EMBL" id="BEI93221.1"/>
    </source>
</evidence>
<feature type="region of interest" description="Disordered" evidence="21">
    <location>
        <begin position="557"/>
        <end position="641"/>
    </location>
</feature>
<evidence type="ECO:0000256" key="3">
    <source>
        <dbReference type="ARBA" id="ARBA00012513"/>
    </source>
</evidence>
<feature type="domain" description="KEN" evidence="24">
    <location>
        <begin position="989"/>
        <end position="1119"/>
    </location>
</feature>
<dbReference type="GO" id="GO:0004674">
    <property type="term" value="F:protein serine/threonine kinase activity"/>
    <property type="evidence" value="ECO:0007669"/>
    <property type="project" value="UniProtKB-KW"/>
</dbReference>
<keyword evidence="12" id="KW-0067">ATP-binding</keyword>
<keyword evidence="16" id="KW-0325">Glycoprotein</keyword>
<keyword evidence="13" id="KW-0460">Magnesium</keyword>
<dbReference type="InterPro" id="IPR038357">
    <property type="entry name" value="KEN_sf"/>
</dbReference>
<dbReference type="GO" id="GO:0051082">
    <property type="term" value="F:unfolded protein binding"/>
    <property type="evidence" value="ECO:0007669"/>
    <property type="project" value="TreeGrafter"/>
</dbReference>
<comment type="subcellular location">
    <subcellularLocation>
        <location evidence="2">Membrane</location>
        <topology evidence="2">Single-pass type I membrane protein</topology>
    </subcellularLocation>
</comment>
<evidence type="ECO:0000313" key="26">
    <source>
        <dbReference type="Proteomes" id="UP001233271"/>
    </source>
</evidence>
<keyword evidence="10" id="KW-0418">Kinase</keyword>
<dbReference type="Gene3D" id="2.130.10.10">
    <property type="entry name" value="YVTN repeat-like/Quinoprotein amine dehydrogenase"/>
    <property type="match status" value="1"/>
</dbReference>
<dbReference type="SUPFAM" id="SSF56112">
    <property type="entry name" value="Protein kinase-like (PK-like)"/>
    <property type="match status" value="1"/>
</dbReference>
<keyword evidence="9" id="KW-0547">Nucleotide-binding</keyword>
<evidence type="ECO:0000256" key="18">
    <source>
        <dbReference type="ARBA" id="ARBA00023268"/>
    </source>
</evidence>
<dbReference type="GO" id="GO:0016787">
    <property type="term" value="F:hydrolase activity"/>
    <property type="evidence" value="ECO:0007669"/>
    <property type="project" value="UniProtKB-KW"/>
</dbReference>
<dbReference type="InterPro" id="IPR008271">
    <property type="entry name" value="Ser/Thr_kinase_AS"/>
</dbReference>
<dbReference type="EC" id="2.7.11.1" evidence="3"/>
<keyword evidence="7" id="KW-0479">Metal-binding</keyword>
<evidence type="ECO:0000256" key="4">
    <source>
        <dbReference type="ARBA" id="ARBA00022527"/>
    </source>
</evidence>
<dbReference type="InterPro" id="IPR011047">
    <property type="entry name" value="Quinoprotein_ADH-like_sf"/>
</dbReference>
<dbReference type="Gene3D" id="1.10.510.10">
    <property type="entry name" value="Transferase(Phosphotransferase) domain 1"/>
    <property type="match status" value="1"/>
</dbReference>
<dbReference type="SMART" id="SM00580">
    <property type="entry name" value="PUG"/>
    <property type="match status" value="1"/>
</dbReference>
<evidence type="ECO:0000256" key="16">
    <source>
        <dbReference type="ARBA" id="ARBA00023180"/>
    </source>
</evidence>
<feature type="domain" description="Protein kinase" evidence="23">
    <location>
        <begin position="679"/>
        <end position="986"/>
    </location>
</feature>
<keyword evidence="8 22" id="KW-0732">Signal</keyword>
<feature type="chain" id="PRO_5041213288" description="non-specific serine/threonine protein kinase" evidence="22">
    <location>
        <begin position="23"/>
        <end position="1123"/>
    </location>
</feature>
<dbReference type="SMART" id="SM00564">
    <property type="entry name" value="PQQ"/>
    <property type="match status" value="2"/>
</dbReference>
<dbReference type="Gene3D" id="3.30.200.20">
    <property type="entry name" value="Phosphorylase Kinase, domain 1"/>
    <property type="match status" value="1"/>
</dbReference>
<dbReference type="Pfam" id="PF06479">
    <property type="entry name" value="Ribonuc_2-5A"/>
    <property type="match status" value="1"/>
</dbReference>
<evidence type="ECO:0000256" key="6">
    <source>
        <dbReference type="ARBA" id="ARBA00022692"/>
    </source>
</evidence>
<dbReference type="PANTHER" id="PTHR13954">
    <property type="entry name" value="IRE1-RELATED"/>
    <property type="match status" value="1"/>
</dbReference>
<dbReference type="InterPro" id="IPR011009">
    <property type="entry name" value="Kinase-like_dom_sf"/>
</dbReference>
<dbReference type="SUPFAM" id="SSF50998">
    <property type="entry name" value="Quinoprotein alcohol dehydrogenase-like"/>
    <property type="match status" value="1"/>
</dbReference>
<sequence>MLHHTSLVLGFIATLLIGLVVAIQHPDFPAAAAAPRSPSQTPSPAQQPLAVGLPRSVRRRSSASSAPILPPPHSPILAPSQQDDFEVDVLPFALVSTIDGALHAIDRETGEVKWTLRDGVEPLVGGGIYGRRDDVEYIVEPVSGNLYVFEGENEGSKGMPKVRKLPYSVEQLIELAPFTFPHSPNRIFTGIKETSLLSLDLRTGQQLDCFNARGPFDTPPVQSVCDNDILDDLEGRPRDTLFIGRTDYKLMIHAPPTAVDKPSVTATMSAAWNRGVQEITYSTYQPNSYDRTVADFWARTGRQSWADEGRIRIELGFDGDCIGVQNGQGQRWYTDLGSVGVAVYDVVLSTSSHSSNPVIVPQPKVELASLLMAPDEGDPKRERYEELLRKPPTTYIGSVPFDSTLDNHVSKAPKLAAPKSPRPLLFAQSSNSYPLIHFAHAPRPGTLINGSFPLMDGDSIQDVPEDEHHITRYLIDPPRAASSTIPPPPSEALLGVASGWVFKWWWLVILEVIAVFWLGIGIYRWAFTKATALANSSAKTDETASLLSATSSEKGSVTTGVRFEGLPDTGSATPAEGSTPPKKKGTRRRVRGKKKRRNSVGPQLDRDDDDGDDDDEDKGDVTADERPNGLSFSSGPNGGILSNGYGSNGTAFVMVEKPLPAIPRSLSTPALQDEQERLAISDTVIGYGSHGTVVLKGTWGGRPVAVKRLLSDFVRLASQEVKLLQASDDHPNVIRYYCQERRDNFLYIALDLCQASLADLIETPNSFLELASALDHKKALQQITSGVKHLHSMKIIHRDIKPQNVLVSKAKNGSLRMLVSDFGLARRLEQGQSSFAPTANNLAGSLGWRAPECIRGQVKLNEGFDPVLSCGSTGSTASSTGSLPDLLVMSDGSEVVKGVPRARLTKAVDLFALGCLYFWILMSGEHPYGETYNREANIVKGDAVNMEHLSILGEEGVEAQHLIGQLLSAEPSERPDTSECLIHPFFWTSAKRLAFLCDASDRFEIMEPEETTLALLEKNADQVVGKNWYSKMDRVFTSSLGKYRKYRGESVRDLLRAMRNKKHHYQDMDPSAQKHMGALPAGFLNYFTTKFPKLFLHVHGVVRDSRLRSEPMFATEYFIQEKE</sequence>
<feature type="region of interest" description="Disordered" evidence="21">
    <location>
        <begin position="31"/>
        <end position="56"/>
    </location>
</feature>
<keyword evidence="15" id="KW-0472">Membrane</keyword>
<keyword evidence="17" id="KW-0834">Unfolded protein response</keyword>
<evidence type="ECO:0000256" key="21">
    <source>
        <dbReference type="SAM" id="MobiDB-lite"/>
    </source>
</evidence>
<dbReference type="GeneID" id="85497091"/>
<evidence type="ECO:0000256" key="17">
    <source>
        <dbReference type="ARBA" id="ARBA00023230"/>
    </source>
</evidence>
<dbReference type="InterPro" id="IPR000719">
    <property type="entry name" value="Prot_kinase_dom"/>
</dbReference>
<dbReference type="GO" id="GO:0005524">
    <property type="term" value="F:ATP binding"/>
    <property type="evidence" value="ECO:0007669"/>
    <property type="project" value="UniProtKB-KW"/>
</dbReference>
<gene>
    <name evidence="25" type="primary">IRE1</name>
    <name evidence="25" type="ORF">CcaverHIS019_0508490</name>
</gene>
<dbReference type="EMBL" id="AP028216">
    <property type="protein sequence ID" value="BEI93221.1"/>
    <property type="molecule type" value="Genomic_DNA"/>
</dbReference>
<dbReference type="GO" id="GO:0070059">
    <property type="term" value="P:intrinsic apoptotic signaling pathway in response to endoplasmic reticulum stress"/>
    <property type="evidence" value="ECO:0007669"/>
    <property type="project" value="TreeGrafter"/>
</dbReference>
<evidence type="ECO:0000256" key="10">
    <source>
        <dbReference type="ARBA" id="ARBA00022777"/>
    </source>
</evidence>
<evidence type="ECO:0000259" key="23">
    <source>
        <dbReference type="PROSITE" id="PS50011"/>
    </source>
</evidence>
<dbReference type="GO" id="GO:0046872">
    <property type="term" value="F:metal ion binding"/>
    <property type="evidence" value="ECO:0007669"/>
    <property type="project" value="UniProtKB-KW"/>
</dbReference>
<evidence type="ECO:0000256" key="12">
    <source>
        <dbReference type="ARBA" id="ARBA00022840"/>
    </source>
</evidence>
<feature type="signal peptide" evidence="22">
    <location>
        <begin position="1"/>
        <end position="22"/>
    </location>
</feature>
<dbReference type="PROSITE" id="PS51392">
    <property type="entry name" value="KEN"/>
    <property type="match status" value="1"/>
</dbReference>
<comment type="catalytic activity">
    <reaction evidence="20">
        <text>L-seryl-[protein] + ATP = O-phospho-L-seryl-[protein] + ADP + H(+)</text>
        <dbReference type="Rhea" id="RHEA:17989"/>
        <dbReference type="Rhea" id="RHEA-COMP:9863"/>
        <dbReference type="Rhea" id="RHEA-COMP:11604"/>
        <dbReference type="ChEBI" id="CHEBI:15378"/>
        <dbReference type="ChEBI" id="CHEBI:29999"/>
        <dbReference type="ChEBI" id="CHEBI:30616"/>
        <dbReference type="ChEBI" id="CHEBI:83421"/>
        <dbReference type="ChEBI" id="CHEBI:456216"/>
        <dbReference type="EC" id="2.7.11.1"/>
    </reaction>
    <physiologicalReaction direction="left-to-right" evidence="20">
        <dbReference type="Rhea" id="RHEA:17990"/>
    </physiologicalReaction>
</comment>
<evidence type="ECO:0000256" key="15">
    <source>
        <dbReference type="ARBA" id="ARBA00023136"/>
    </source>
</evidence>
<dbReference type="SMART" id="SM00220">
    <property type="entry name" value="S_TKc"/>
    <property type="match status" value="1"/>
</dbReference>
<dbReference type="Proteomes" id="UP001233271">
    <property type="component" value="Chromosome 5"/>
</dbReference>